<evidence type="ECO:0000313" key="1">
    <source>
        <dbReference type="EMBL" id="JAE19266.1"/>
    </source>
</evidence>
<reference evidence="1" key="2">
    <citation type="journal article" date="2015" name="Data Brief">
        <title>Shoot transcriptome of the giant reed, Arundo donax.</title>
        <authorList>
            <person name="Barrero R.A."/>
            <person name="Guerrero F.D."/>
            <person name="Moolhuijzen P."/>
            <person name="Goolsby J.A."/>
            <person name="Tidwell J."/>
            <person name="Bellgard S.E."/>
            <person name="Bellgard M.I."/>
        </authorList>
    </citation>
    <scope>NUCLEOTIDE SEQUENCE</scope>
    <source>
        <tissue evidence="1">Shoot tissue taken approximately 20 cm above the soil surface</tissue>
    </source>
</reference>
<reference evidence="1" key="1">
    <citation type="submission" date="2014-09" db="EMBL/GenBank/DDBJ databases">
        <authorList>
            <person name="Magalhaes I.L.F."/>
            <person name="Oliveira U."/>
            <person name="Santos F.R."/>
            <person name="Vidigal T.H.D.A."/>
            <person name="Brescovit A.D."/>
            <person name="Santos A.J."/>
        </authorList>
    </citation>
    <scope>NUCLEOTIDE SEQUENCE</scope>
    <source>
        <tissue evidence="1">Shoot tissue taken approximately 20 cm above the soil surface</tissue>
    </source>
</reference>
<proteinExistence type="predicted"/>
<organism evidence="1">
    <name type="scientific">Arundo donax</name>
    <name type="common">Giant reed</name>
    <name type="synonym">Donax arundinaceus</name>
    <dbReference type="NCBI Taxonomy" id="35708"/>
    <lineage>
        <taxon>Eukaryota</taxon>
        <taxon>Viridiplantae</taxon>
        <taxon>Streptophyta</taxon>
        <taxon>Embryophyta</taxon>
        <taxon>Tracheophyta</taxon>
        <taxon>Spermatophyta</taxon>
        <taxon>Magnoliopsida</taxon>
        <taxon>Liliopsida</taxon>
        <taxon>Poales</taxon>
        <taxon>Poaceae</taxon>
        <taxon>PACMAD clade</taxon>
        <taxon>Arundinoideae</taxon>
        <taxon>Arundineae</taxon>
        <taxon>Arundo</taxon>
    </lineage>
</organism>
<protein>
    <submittedName>
        <fullName evidence="1">Uncharacterized protein</fullName>
    </submittedName>
</protein>
<sequence>MVFLTNLLVARIRHYLISNLSMTTQLSSFS</sequence>
<dbReference type="EMBL" id="GBRH01178630">
    <property type="protein sequence ID" value="JAE19266.1"/>
    <property type="molecule type" value="Transcribed_RNA"/>
</dbReference>
<accession>A0A0A9G9N4</accession>
<name>A0A0A9G9N4_ARUDO</name>
<dbReference type="AlphaFoldDB" id="A0A0A9G9N4"/>